<dbReference type="GO" id="GO:0003887">
    <property type="term" value="F:DNA-directed DNA polymerase activity"/>
    <property type="evidence" value="ECO:0007669"/>
    <property type="project" value="UniProtKB-KW"/>
</dbReference>
<dbReference type="Pfam" id="PF13177">
    <property type="entry name" value="DNA_pol3_delta2"/>
    <property type="match status" value="1"/>
</dbReference>
<dbReference type="Gene3D" id="3.40.50.300">
    <property type="entry name" value="P-loop containing nucleotide triphosphate hydrolases"/>
    <property type="match status" value="1"/>
</dbReference>
<dbReference type="NCBIfam" id="TIGR02397">
    <property type="entry name" value="dnaX_nterm"/>
    <property type="match status" value="1"/>
</dbReference>
<comment type="catalytic activity">
    <reaction evidence="7 8">
        <text>DNA(n) + a 2'-deoxyribonucleoside 5'-triphosphate = DNA(n+1) + diphosphate</text>
        <dbReference type="Rhea" id="RHEA:22508"/>
        <dbReference type="Rhea" id="RHEA-COMP:17339"/>
        <dbReference type="Rhea" id="RHEA-COMP:17340"/>
        <dbReference type="ChEBI" id="CHEBI:33019"/>
        <dbReference type="ChEBI" id="CHEBI:61560"/>
        <dbReference type="ChEBI" id="CHEBI:173112"/>
        <dbReference type="EC" id="2.7.7.7"/>
    </reaction>
</comment>
<comment type="function">
    <text evidence="8">DNA polymerase III is a complex, multichain enzyme responsible for most of the replicative synthesis in bacteria. This DNA polymerase also exhibits 3' to 5' exonuclease activity.</text>
</comment>
<dbReference type="GO" id="GO:0046872">
    <property type="term" value="F:metal ion binding"/>
    <property type="evidence" value="ECO:0007669"/>
    <property type="project" value="UniProtKB-KW"/>
</dbReference>
<keyword evidence="6 8" id="KW-0239">DNA-directed DNA polymerase</keyword>
<dbReference type="Proteomes" id="UP000464657">
    <property type="component" value="Chromosome"/>
</dbReference>
<dbReference type="GO" id="GO:0003677">
    <property type="term" value="F:DNA binding"/>
    <property type="evidence" value="ECO:0007669"/>
    <property type="project" value="InterPro"/>
</dbReference>
<organism evidence="10 11">
    <name type="scientific">Kordia antarctica</name>
    <dbReference type="NCBI Taxonomy" id="1218801"/>
    <lineage>
        <taxon>Bacteria</taxon>
        <taxon>Pseudomonadati</taxon>
        <taxon>Bacteroidota</taxon>
        <taxon>Flavobacteriia</taxon>
        <taxon>Flavobacteriales</taxon>
        <taxon>Flavobacteriaceae</taxon>
        <taxon>Kordia</taxon>
    </lineage>
</organism>
<dbReference type="SUPFAM" id="SSF48019">
    <property type="entry name" value="post-AAA+ oligomerization domain-like"/>
    <property type="match status" value="1"/>
</dbReference>
<dbReference type="Gene3D" id="1.10.8.60">
    <property type="match status" value="1"/>
</dbReference>
<dbReference type="InterPro" id="IPR003593">
    <property type="entry name" value="AAA+_ATPase"/>
</dbReference>
<evidence type="ECO:0000313" key="10">
    <source>
        <dbReference type="EMBL" id="QHI35996.1"/>
    </source>
</evidence>
<dbReference type="InterPro" id="IPR050238">
    <property type="entry name" value="DNA_Rep/Repair_Clamp_Loader"/>
</dbReference>
<dbReference type="EC" id="2.7.7.7" evidence="8"/>
<proteinExistence type="inferred from homology"/>
<keyword evidence="4" id="KW-0862">Zinc</keyword>
<dbReference type="PANTHER" id="PTHR11669:SF0">
    <property type="entry name" value="PROTEIN STICHEL-LIKE 2"/>
    <property type="match status" value="1"/>
</dbReference>
<dbReference type="EMBL" id="CP019288">
    <property type="protein sequence ID" value="QHI35996.1"/>
    <property type="molecule type" value="Genomic_DNA"/>
</dbReference>
<dbReference type="InterPro" id="IPR045085">
    <property type="entry name" value="HLD_clamp_pol_III_gamma_tau"/>
</dbReference>
<name>A0A7L4ZIG7_9FLAO</name>
<keyword evidence="8" id="KW-0235">DNA replication</keyword>
<dbReference type="InterPro" id="IPR005790">
    <property type="entry name" value="DNA_polIII_delta"/>
</dbReference>
<dbReference type="SUPFAM" id="SSF52540">
    <property type="entry name" value="P-loop containing nucleoside triphosphate hydrolases"/>
    <property type="match status" value="1"/>
</dbReference>
<evidence type="ECO:0000256" key="7">
    <source>
        <dbReference type="ARBA" id="ARBA00049244"/>
    </source>
</evidence>
<dbReference type="NCBIfam" id="NF004046">
    <property type="entry name" value="PRK05563.1"/>
    <property type="match status" value="1"/>
</dbReference>
<dbReference type="CDD" id="cd00009">
    <property type="entry name" value="AAA"/>
    <property type="match status" value="1"/>
</dbReference>
<gene>
    <name evidence="10" type="primary">dnaX_1</name>
    <name evidence="8" type="synonym">dnaX</name>
    <name evidence="10" type="ORF">IMCC3317_13490</name>
</gene>
<dbReference type="NCBIfam" id="TIGR01128">
    <property type="entry name" value="holA"/>
    <property type="match status" value="1"/>
</dbReference>
<dbReference type="InterPro" id="IPR008921">
    <property type="entry name" value="DNA_pol3_clamp-load_cplx_C"/>
</dbReference>
<keyword evidence="8 10" id="KW-0548">Nucleotidyltransferase</keyword>
<keyword evidence="11" id="KW-1185">Reference proteome</keyword>
<evidence type="ECO:0000256" key="4">
    <source>
        <dbReference type="ARBA" id="ARBA00022833"/>
    </source>
</evidence>
<evidence type="ECO:0000256" key="8">
    <source>
        <dbReference type="RuleBase" id="RU364063"/>
    </source>
</evidence>
<dbReference type="PANTHER" id="PTHR11669">
    <property type="entry name" value="REPLICATION FACTOR C / DNA POLYMERASE III GAMMA-TAU SUBUNIT"/>
    <property type="match status" value="1"/>
</dbReference>
<evidence type="ECO:0000256" key="2">
    <source>
        <dbReference type="ARBA" id="ARBA00022723"/>
    </source>
</evidence>
<evidence type="ECO:0000259" key="9">
    <source>
        <dbReference type="SMART" id="SM00382"/>
    </source>
</evidence>
<dbReference type="InterPro" id="IPR001270">
    <property type="entry name" value="ClpA/B"/>
</dbReference>
<feature type="domain" description="AAA+ ATPase" evidence="9">
    <location>
        <begin position="89"/>
        <end position="219"/>
    </location>
</feature>
<comment type="subunit">
    <text evidence="8">DNA polymerase III contains a core (composed of alpha, epsilon and theta chains) that associates with a tau subunit. This core dimerizes to form the POLIII' complex. PolIII' associates with the gamma complex (composed of gamma, delta, delta', psi and chi chains) and with the beta chain to form the complete DNA polymerase III complex.</text>
</comment>
<dbReference type="SMART" id="SM00382">
    <property type="entry name" value="AAA"/>
    <property type="match status" value="1"/>
</dbReference>
<dbReference type="GO" id="GO:0006261">
    <property type="term" value="P:DNA-templated DNA replication"/>
    <property type="evidence" value="ECO:0007669"/>
    <property type="project" value="TreeGrafter"/>
</dbReference>
<evidence type="ECO:0000256" key="1">
    <source>
        <dbReference type="ARBA" id="ARBA00006360"/>
    </source>
</evidence>
<keyword evidence="8 10" id="KW-0808">Transferase</keyword>
<evidence type="ECO:0000256" key="5">
    <source>
        <dbReference type="ARBA" id="ARBA00022840"/>
    </source>
</evidence>
<comment type="similarity">
    <text evidence="1 8">Belongs to the DnaX/STICHEL family.</text>
</comment>
<sequence>MTTVSCLKLYFQLHHFCIGKPVNKKAELSRCWLCFIRIVLLYLLSEDYPNSMEHFIVSALKYRPQTFKDVVGQQAITNTLEKAIERSHLAQALLFCGPRGVGKTTCARILAKKINQDGTENPDEDFAFNIFELDAASNNSVDDIRSLIDQVRIPPQVGKYKVYIIDEVHMLSQAAFNAFLKTLEEPPKHAIFILATTEKHKIIPTILSRCQIFDFKRIGVKDAKEYLKFIAESQGVEADDDALHIIAQKADGAMRDALSIFDRVVSFSGKQLTRQAVTENLNVLDYDIYFAATDLILENNIPQLLVDFNETLSKGFDGHHFIAGIASHFRDLLVCKNEATIPLLEVGDQTKNKYLEQSRKTSQQFLMKGIELANGCDLKYKTSRNQRLLVELCLMQLASINYDGEKKNSDRFIIPATFFLINGKKIDPIVKIKEIETEVEVETKTEVEATETTEKTSEQKVETPPLVKPKIDISMMRNKVSGLSLSSIKAKQEHLKKQQGKVVHKKDLPSDAFTEERMREVWNEYVEKLDKKGEKIMWSLLSTDIPKLKNETTICLEMPNETMRIEIERAQYPLLEYVRTALNNYDVSLEIDVNELTAKKYVFTTRDKYEKLKEINPLVERLRKDFDLEI</sequence>
<dbReference type="InterPro" id="IPR027417">
    <property type="entry name" value="P-loop_NTPase"/>
</dbReference>
<evidence type="ECO:0000256" key="3">
    <source>
        <dbReference type="ARBA" id="ARBA00022741"/>
    </source>
</evidence>
<dbReference type="GO" id="GO:0009360">
    <property type="term" value="C:DNA polymerase III complex"/>
    <property type="evidence" value="ECO:0007669"/>
    <property type="project" value="InterPro"/>
</dbReference>
<dbReference type="PRINTS" id="PR00300">
    <property type="entry name" value="CLPPROTEASEA"/>
</dbReference>
<dbReference type="InterPro" id="IPR012763">
    <property type="entry name" value="DNA_pol_III_sug/sutau_N"/>
</dbReference>
<dbReference type="Gene3D" id="1.20.272.10">
    <property type="match status" value="1"/>
</dbReference>
<dbReference type="GO" id="GO:0005524">
    <property type="term" value="F:ATP binding"/>
    <property type="evidence" value="ECO:0007669"/>
    <property type="project" value="UniProtKB-KW"/>
</dbReference>
<evidence type="ECO:0000256" key="6">
    <source>
        <dbReference type="ARBA" id="ARBA00022932"/>
    </source>
</evidence>
<evidence type="ECO:0000313" key="11">
    <source>
        <dbReference type="Proteomes" id="UP000464657"/>
    </source>
</evidence>
<reference evidence="10 11" key="1">
    <citation type="journal article" date="2013" name="Int. J. Syst. Evol. Microbiol.">
        <title>Kordia antarctica sp. nov., isolated from Antarctic seawater.</title>
        <authorList>
            <person name="Baek K."/>
            <person name="Choi A."/>
            <person name="Kang I."/>
            <person name="Lee K."/>
            <person name="Cho J.C."/>
        </authorList>
    </citation>
    <scope>NUCLEOTIDE SEQUENCE [LARGE SCALE GENOMIC DNA]</scope>
    <source>
        <strain evidence="10 11">IMCC3317</strain>
    </source>
</reference>
<keyword evidence="3 8" id="KW-0547">Nucleotide-binding</keyword>
<dbReference type="Pfam" id="PF22608">
    <property type="entry name" value="DNAX_ATPase_lid"/>
    <property type="match status" value="1"/>
</dbReference>
<dbReference type="CDD" id="cd18137">
    <property type="entry name" value="HLD_clamp_pol_III_gamma_tau"/>
    <property type="match status" value="1"/>
</dbReference>
<keyword evidence="2" id="KW-0479">Metal-binding</keyword>
<dbReference type="AlphaFoldDB" id="A0A7L4ZIG7"/>
<dbReference type="KEGG" id="kan:IMCC3317_13490"/>
<protein>
    <recommendedName>
        <fullName evidence="8">DNA polymerase III subunit gamma/tau</fullName>
        <ecNumber evidence="8">2.7.7.7</ecNumber>
    </recommendedName>
</protein>
<keyword evidence="5 8" id="KW-0067">ATP-binding</keyword>
<accession>A0A7L4ZIG7</accession>